<keyword evidence="3" id="KW-0687">Ribonucleoprotein</keyword>
<evidence type="ECO:0000313" key="5">
    <source>
        <dbReference type="EMBL" id="ARW62592.1"/>
    </source>
</evidence>
<dbReference type="Gene3D" id="1.10.287.3980">
    <property type="match status" value="1"/>
</dbReference>
<dbReference type="GO" id="GO:0005840">
    <property type="term" value="C:ribosome"/>
    <property type="evidence" value="ECO:0007669"/>
    <property type="project" value="UniProtKB-KW"/>
</dbReference>
<keyword evidence="5" id="KW-0150">Chloroplast</keyword>
<dbReference type="EMBL" id="MF101424">
    <property type="protein sequence ID" value="ARW62592.1"/>
    <property type="molecule type" value="Genomic_DNA"/>
</dbReference>
<dbReference type="GeneID" id="33355826"/>
<gene>
    <name evidence="5" type="primary">rpl34</name>
</gene>
<reference evidence="5" key="1">
    <citation type="journal article" date="2017" name="J. Phycol.">
        <title>Analysis of chloroplast genomes and a supermatrix inform reclassification of the Rhodomelaceae (Rhodophyta).</title>
        <authorList>
            <person name="Diaz-Tapia P."/>
            <person name="Maggs C.A."/>
            <person name="West J.A."/>
            <person name="Verbruggen H."/>
        </authorList>
    </citation>
    <scope>NUCLEOTIDE SEQUENCE</scope>
    <source>
        <strain evidence="5">PD508</strain>
    </source>
</reference>
<dbReference type="AlphaFoldDB" id="A0A1Z1M9M7"/>
<dbReference type="GO" id="GO:0006412">
    <property type="term" value="P:translation"/>
    <property type="evidence" value="ECO:0007669"/>
    <property type="project" value="InterPro"/>
</dbReference>
<dbReference type="Pfam" id="PF00468">
    <property type="entry name" value="Ribosomal_L34"/>
    <property type="match status" value="1"/>
</dbReference>
<keyword evidence="5" id="KW-0934">Plastid</keyword>
<dbReference type="RefSeq" id="YP_009394030.1">
    <property type="nucleotide sequence ID" value="NC_035271.1"/>
</dbReference>
<comment type="similarity">
    <text evidence="1">Belongs to the bacterial ribosomal protein bL34 family.</text>
</comment>
<protein>
    <submittedName>
        <fullName evidence="5">Ribosomal protein L34</fullName>
    </submittedName>
</protein>
<proteinExistence type="inferred from homology"/>
<sequence>MKTGTRLKKVKKSGFRVRMKSKGGQKTIKNKRRKKRKLINVS</sequence>
<evidence type="ECO:0000256" key="2">
    <source>
        <dbReference type="ARBA" id="ARBA00022980"/>
    </source>
</evidence>
<feature type="region of interest" description="Disordered" evidence="4">
    <location>
        <begin position="1"/>
        <end position="42"/>
    </location>
</feature>
<geneLocation type="chloroplast" evidence="5"/>
<accession>A0A1Z1M9M7</accession>
<organism evidence="5">
    <name type="scientific">Rhodomela confervoides</name>
    <name type="common">Red alga</name>
    <dbReference type="NCBI Taxonomy" id="35163"/>
    <lineage>
        <taxon>Eukaryota</taxon>
        <taxon>Rhodophyta</taxon>
        <taxon>Florideophyceae</taxon>
        <taxon>Rhodymeniophycidae</taxon>
        <taxon>Ceramiales</taxon>
        <taxon>Rhodomelaceae</taxon>
        <taxon>Rhodomela</taxon>
    </lineage>
</organism>
<evidence type="ECO:0000256" key="3">
    <source>
        <dbReference type="ARBA" id="ARBA00023274"/>
    </source>
</evidence>
<name>A0A1Z1M9M7_RHOCN</name>
<dbReference type="GO" id="GO:1990904">
    <property type="term" value="C:ribonucleoprotein complex"/>
    <property type="evidence" value="ECO:0007669"/>
    <property type="project" value="UniProtKB-KW"/>
</dbReference>
<keyword evidence="2 5" id="KW-0689">Ribosomal protein</keyword>
<evidence type="ECO:0000256" key="1">
    <source>
        <dbReference type="ARBA" id="ARBA00010111"/>
    </source>
</evidence>
<evidence type="ECO:0000256" key="4">
    <source>
        <dbReference type="SAM" id="MobiDB-lite"/>
    </source>
</evidence>
<dbReference type="GO" id="GO:0003735">
    <property type="term" value="F:structural constituent of ribosome"/>
    <property type="evidence" value="ECO:0007669"/>
    <property type="project" value="InterPro"/>
</dbReference>
<dbReference type="InterPro" id="IPR000271">
    <property type="entry name" value="Ribosomal_bL34"/>
</dbReference>